<protein>
    <submittedName>
        <fullName evidence="2">Uncharacterized protein</fullName>
    </submittedName>
</protein>
<evidence type="ECO:0000313" key="3">
    <source>
        <dbReference type="Proteomes" id="UP001165561"/>
    </source>
</evidence>
<sequence>MEPVLILLLILALAYVALRSSRGRLEAMSRSRWQATDADHDDPAP</sequence>
<name>A0ABT5U276_9MICO</name>
<accession>A0ABT5U276</accession>
<organism evidence="2 3">
    <name type="scientific">Georgenia halotolerans</name>
    <dbReference type="NCBI Taxonomy" id="3028317"/>
    <lineage>
        <taxon>Bacteria</taxon>
        <taxon>Bacillati</taxon>
        <taxon>Actinomycetota</taxon>
        <taxon>Actinomycetes</taxon>
        <taxon>Micrococcales</taxon>
        <taxon>Bogoriellaceae</taxon>
        <taxon>Georgenia</taxon>
    </lineage>
</organism>
<evidence type="ECO:0000256" key="1">
    <source>
        <dbReference type="SAM" id="MobiDB-lite"/>
    </source>
</evidence>
<evidence type="ECO:0000313" key="2">
    <source>
        <dbReference type="EMBL" id="MDD9207520.1"/>
    </source>
</evidence>
<comment type="caution">
    <text evidence="2">The sequence shown here is derived from an EMBL/GenBank/DDBJ whole genome shotgun (WGS) entry which is preliminary data.</text>
</comment>
<dbReference type="EMBL" id="JARACI010001118">
    <property type="protein sequence ID" value="MDD9207520.1"/>
    <property type="molecule type" value="Genomic_DNA"/>
</dbReference>
<feature type="region of interest" description="Disordered" evidence="1">
    <location>
        <begin position="23"/>
        <end position="45"/>
    </location>
</feature>
<reference evidence="2" key="1">
    <citation type="submission" date="2023-02" db="EMBL/GenBank/DDBJ databases">
        <title>Georgenia sp.10Sc9-8, isolated from a soil sample collected from the Taklamakan desert.</title>
        <authorList>
            <person name="Liu S."/>
        </authorList>
    </citation>
    <scope>NUCLEOTIDE SEQUENCE</scope>
    <source>
        <strain evidence="2">10Sc9-8</strain>
    </source>
</reference>
<proteinExistence type="predicted"/>
<gene>
    <name evidence="2" type="ORF">PU560_13760</name>
</gene>
<keyword evidence="3" id="KW-1185">Reference proteome</keyword>
<dbReference type="Proteomes" id="UP001165561">
    <property type="component" value="Unassembled WGS sequence"/>
</dbReference>